<keyword evidence="2" id="KW-0808">Transferase</keyword>
<name>A0A6J5Z7I9_9ZZZZ</name>
<dbReference type="EMBL" id="CAESAO010000007">
    <property type="protein sequence ID" value="CAB4335553.1"/>
    <property type="molecule type" value="Genomic_DNA"/>
</dbReference>
<proteinExistence type="predicted"/>
<dbReference type="NCBIfam" id="TIGR00186">
    <property type="entry name" value="rRNA_methyl_3"/>
    <property type="match status" value="1"/>
</dbReference>
<dbReference type="InterPro" id="IPR029026">
    <property type="entry name" value="tRNA_m1G_MTases_N"/>
</dbReference>
<dbReference type="GO" id="GO:0032259">
    <property type="term" value="P:methylation"/>
    <property type="evidence" value="ECO:0007669"/>
    <property type="project" value="UniProtKB-KW"/>
</dbReference>
<dbReference type="PANTHER" id="PTHR46429">
    <property type="entry name" value="23S RRNA (GUANOSINE-2'-O-)-METHYLTRANSFERASE RLMB"/>
    <property type="match status" value="1"/>
</dbReference>
<protein>
    <submittedName>
        <fullName evidence="4">Unannotated protein</fullName>
    </submittedName>
</protein>
<dbReference type="InterPro" id="IPR029028">
    <property type="entry name" value="Alpha/beta_knot_MTases"/>
</dbReference>
<dbReference type="InterPro" id="IPR004441">
    <property type="entry name" value="rRNA_MeTrfase_TrmH"/>
</dbReference>
<dbReference type="GO" id="GO:0006396">
    <property type="term" value="P:RNA processing"/>
    <property type="evidence" value="ECO:0007669"/>
    <property type="project" value="InterPro"/>
</dbReference>
<reference evidence="4" key="1">
    <citation type="submission" date="2020-05" db="EMBL/GenBank/DDBJ databases">
        <authorList>
            <person name="Chiriac C."/>
            <person name="Salcher M."/>
            <person name="Ghai R."/>
            <person name="Kavagutti S V."/>
        </authorList>
    </citation>
    <scope>NUCLEOTIDE SEQUENCE</scope>
</reference>
<dbReference type="PANTHER" id="PTHR46429:SF1">
    <property type="entry name" value="23S RRNA (GUANOSINE-2'-O-)-METHYLTRANSFERASE RLMB"/>
    <property type="match status" value="1"/>
</dbReference>
<dbReference type="GO" id="GO:0008173">
    <property type="term" value="F:RNA methyltransferase activity"/>
    <property type="evidence" value="ECO:0007669"/>
    <property type="project" value="InterPro"/>
</dbReference>
<dbReference type="InterPro" id="IPR029064">
    <property type="entry name" value="Ribosomal_eL30-like_sf"/>
</dbReference>
<dbReference type="GO" id="GO:0003723">
    <property type="term" value="F:RNA binding"/>
    <property type="evidence" value="ECO:0007669"/>
    <property type="project" value="InterPro"/>
</dbReference>
<evidence type="ECO:0000259" key="3">
    <source>
        <dbReference type="SMART" id="SM00967"/>
    </source>
</evidence>
<dbReference type="Pfam" id="PF00588">
    <property type="entry name" value="SpoU_methylase"/>
    <property type="match status" value="1"/>
</dbReference>
<keyword evidence="1" id="KW-0489">Methyltransferase</keyword>
<organism evidence="4">
    <name type="scientific">freshwater metagenome</name>
    <dbReference type="NCBI Taxonomy" id="449393"/>
    <lineage>
        <taxon>unclassified sequences</taxon>
        <taxon>metagenomes</taxon>
        <taxon>ecological metagenomes</taxon>
    </lineage>
</organism>
<dbReference type="CDD" id="cd18103">
    <property type="entry name" value="SpoU-like_RlmB"/>
    <property type="match status" value="1"/>
</dbReference>
<dbReference type="InterPro" id="IPR013123">
    <property type="entry name" value="SpoU_subst-bd"/>
</dbReference>
<dbReference type="Pfam" id="PF08032">
    <property type="entry name" value="SpoU_sub_bind"/>
    <property type="match status" value="1"/>
</dbReference>
<dbReference type="SUPFAM" id="SSF75217">
    <property type="entry name" value="alpha/beta knot"/>
    <property type="match status" value="1"/>
</dbReference>
<evidence type="ECO:0000256" key="2">
    <source>
        <dbReference type="ARBA" id="ARBA00022679"/>
    </source>
</evidence>
<dbReference type="Gene3D" id="3.30.1330.30">
    <property type="match status" value="1"/>
</dbReference>
<evidence type="ECO:0000313" key="4">
    <source>
        <dbReference type="EMBL" id="CAB4335553.1"/>
    </source>
</evidence>
<feature type="domain" description="RNA 2-O ribose methyltransferase substrate binding" evidence="3">
    <location>
        <begin position="2"/>
        <end position="71"/>
    </location>
</feature>
<gene>
    <name evidence="4" type="ORF">UFOPK3522_00158</name>
</gene>
<dbReference type="SMART" id="SM00967">
    <property type="entry name" value="SpoU_sub_bind"/>
    <property type="match status" value="1"/>
</dbReference>
<dbReference type="GO" id="GO:0005829">
    <property type="term" value="C:cytosol"/>
    <property type="evidence" value="ECO:0007669"/>
    <property type="project" value="TreeGrafter"/>
</dbReference>
<accession>A0A6J5Z7I9</accession>
<dbReference type="AlphaFoldDB" id="A0A6J5Z7I9"/>
<sequence length="231" mass="24720">MIIYGRNAVHEAMRANRRRIKELWATDSASREDWLDKASQIKRVSAAEIDKICESPGNQGVCARIEGYHYVSAAELLAKPDPLIIALDEVQDPQNLGAICRTAECVGATGVIITERRAAHVTPAVCKASAGAVEWLSIAKVNNLSDFLEDAKRAGAWCYGADSGDEATDYLTPDYRGGVVLVLGSEGSGLRPRVASCCDALIKLPMLGQLDSLNASAAASALMYGILQQRA</sequence>
<dbReference type="SUPFAM" id="SSF55315">
    <property type="entry name" value="L30e-like"/>
    <property type="match status" value="1"/>
</dbReference>
<dbReference type="Gene3D" id="3.40.1280.10">
    <property type="match status" value="1"/>
</dbReference>
<dbReference type="InterPro" id="IPR001537">
    <property type="entry name" value="SpoU_MeTrfase"/>
</dbReference>
<evidence type="ECO:0000256" key="1">
    <source>
        <dbReference type="ARBA" id="ARBA00022603"/>
    </source>
</evidence>